<dbReference type="Proteomes" id="UP000276133">
    <property type="component" value="Unassembled WGS sequence"/>
</dbReference>
<gene>
    <name evidence="1" type="ORF">BpHYR1_040088</name>
</gene>
<accession>A0A3M7S4N9</accession>
<sequence length="264" mass="30470">MDLEKTIDANLLSFIDYMLILHELLKKSKFFGSSPWAEKDIKVEKESRNKMRTNLKHHTFSIEYINIQPHSSSNSKKSLISINLQIFAIKVTNIPKSTTENIKNKFDQDGKEFLFISSSLIYSIPESLNQGSAPDPKQDFQRLFTWSHTKLTGLKVSYLIINDILEIISYFSNLFADDCKIIATAKDTTWKKPSQKEASESVPLVQLDVLQMLDILVRVQIEYAVTVCHPDNKADVKRIERVKRYTTKLYQNLGDYLMRKGLLD</sequence>
<protein>
    <submittedName>
        <fullName evidence="1">Uncharacterized protein</fullName>
    </submittedName>
</protein>
<dbReference type="AlphaFoldDB" id="A0A3M7S4N9"/>
<proteinExistence type="predicted"/>
<dbReference type="EMBL" id="REGN01002068">
    <property type="protein sequence ID" value="RNA30595.1"/>
    <property type="molecule type" value="Genomic_DNA"/>
</dbReference>
<organism evidence="1 2">
    <name type="scientific">Brachionus plicatilis</name>
    <name type="common">Marine rotifer</name>
    <name type="synonym">Brachionus muelleri</name>
    <dbReference type="NCBI Taxonomy" id="10195"/>
    <lineage>
        <taxon>Eukaryota</taxon>
        <taxon>Metazoa</taxon>
        <taxon>Spiralia</taxon>
        <taxon>Gnathifera</taxon>
        <taxon>Rotifera</taxon>
        <taxon>Eurotatoria</taxon>
        <taxon>Monogononta</taxon>
        <taxon>Pseudotrocha</taxon>
        <taxon>Ploima</taxon>
        <taxon>Brachionidae</taxon>
        <taxon>Brachionus</taxon>
    </lineage>
</organism>
<keyword evidence="2" id="KW-1185">Reference proteome</keyword>
<name>A0A3M7S4N9_BRAPC</name>
<evidence type="ECO:0000313" key="1">
    <source>
        <dbReference type="EMBL" id="RNA30595.1"/>
    </source>
</evidence>
<evidence type="ECO:0000313" key="2">
    <source>
        <dbReference type="Proteomes" id="UP000276133"/>
    </source>
</evidence>
<comment type="caution">
    <text evidence="1">The sequence shown here is derived from an EMBL/GenBank/DDBJ whole genome shotgun (WGS) entry which is preliminary data.</text>
</comment>
<reference evidence="1 2" key="1">
    <citation type="journal article" date="2018" name="Sci. Rep.">
        <title>Genomic signatures of local adaptation to the degree of environmental predictability in rotifers.</title>
        <authorList>
            <person name="Franch-Gras L."/>
            <person name="Hahn C."/>
            <person name="Garcia-Roger E.M."/>
            <person name="Carmona M.J."/>
            <person name="Serra M."/>
            <person name="Gomez A."/>
        </authorList>
    </citation>
    <scope>NUCLEOTIDE SEQUENCE [LARGE SCALE GENOMIC DNA]</scope>
    <source>
        <strain evidence="1">HYR1</strain>
    </source>
</reference>